<gene>
    <name evidence="1" type="ORF">LCGC14_1613900</name>
</gene>
<dbReference type="AlphaFoldDB" id="A0A0F9I7S1"/>
<reference evidence="1" key="1">
    <citation type="journal article" date="2015" name="Nature">
        <title>Complex archaea that bridge the gap between prokaryotes and eukaryotes.</title>
        <authorList>
            <person name="Spang A."/>
            <person name="Saw J.H."/>
            <person name="Jorgensen S.L."/>
            <person name="Zaremba-Niedzwiedzka K."/>
            <person name="Martijn J."/>
            <person name="Lind A.E."/>
            <person name="van Eijk R."/>
            <person name="Schleper C."/>
            <person name="Guy L."/>
            <person name="Ettema T.J."/>
        </authorList>
    </citation>
    <scope>NUCLEOTIDE SEQUENCE</scope>
</reference>
<name>A0A0F9I7S1_9ZZZZ</name>
<sequence>MPLYQKLAPKIKELKALGMTINEITNNLRINKKKNQKKPK</sequence>
<proteinExistence type="predicted"/>
<dbReference type="EMBL" id="LAZR01013099">
    <property type="protein sequence ID" value="KKM23567.1"/>
    <property type="molecule type" value="Genomic_DNA"/>
</dbReference>
<organism evidence="1">
    <name type="scientific">marine sediment metagenome</name>
    <dbReference type="NCBI Taxonomy" id="412755"/>
    <lineage>
        <taxon>unclassified sequences</taxon>
        <taxon>metagenomes</taxon>
        <taxon>ecological metagenomes</taxon>
    </lineage>
</organism>
<evidence type="ECO:0000313" key="1">
    <source>
        <dbReference type="EMBL" id="KKM23567.1"/>
    </source>
</evidence>
<accession>A0A0F9I7S1</accession>
<comment type="caution">
    <text evidence="1">The sequence shown here is derived from an EMBL/GenBank/DDBJ whole genome shotgun (WGS) entry which is preliminary data.</text>
</comment>
<protein>
    <submittedName>
        <fullName evidence="1">Uncharacterized protein</fullName>
    </submittedName>
</protein>